<dbReference type="Proteomes" id="UP000238823">
    <property type="component" value="Unassembled WGS sequence"/>
</dbReference>
<organism evidence="1 2">
    <name type="scientific">Enhygromyxa salina</name>
    <dbReference type="NCBI Taxonomy" id="215803"/>
    <lineage>
        <taxon>Bacteria</taxon>
        <taxon>Pseudomonadati</taxon>
        <taxon>Myxococcota</taxon>
        <taxon>Polyangia</taxon>
        <taxon>Nannocystales</taxon>
        <taxon>Nannocystaceae</taxon>
        <taxon>Enhygromyxa</taxon>
    </lineage>
</organism>
<reference evidence="1 2" key="1">
    <citation type="submission" date="2018-03" db="EMBL/GenBank/DDBJ databases">
        <title>Draft Genome Sequences of the Obligatory Marine Myxobacteria Enhygromyxa salina SWB007.</title>
        <authorList>
            <person name="Poehlein A."/>
            <person name="Moghaddam J.A."/>
            <person name="Harms H."/>
            <person name="Alanjari M."/>
            <person name="Koenig G.M."/>
            <person name="Daniel R."/>
            <person name="Schaeberle T.F."/>
        </authorList>
    </citation>
    <scope>NUCLEOTIDE SEQUENCE [LARGE SCALE GENOMIC DNA]</scope>
    <source>
        <strain evidence="1 2">SWB007</strain>
    </source>
</reference>
<protein>
    <submittedName>
        <fullName evidence="1">Uncharacterized protein</fullName>
    </submittedName>
</protein>
<name>A0A2S9YV67_9BACT</name>
<proteinExistence type="predicted"/>
<comment type="caution">
    <text evidence="1">The sequence shown here is derived from an EMBL/GenBank/DDBJ whole genome shotgun (WGS) entry which is preliminary data.</text>
</comment>
<dbReference type="AlphaFoldDB" id="A0A2S9YV67"/>
<dbReference type="EMBL" id="PVNL01000031">
    <property type="protein sequence ID" value="PRQ08974.1"/>
    <property type="molecule type" value="Genomic_DNA"/>
</dbReference>
<gene>
    <name evidence="1" type="ORF">ENSA7_12450</name>
</gene>
<accession>A0A2S9YV67</accession>
<evidence type="ECO:0000313" key="2">
    <source>
        <dbReference type="Proteomes" id="UP000238823"/>
    </source>
</evidence>
<sequence>MAQANPEALAESEAVRACVVDNNCMDQLCVDQNCPFEAFDCYTGDDTCLDLNTCVFECAGDEACEAACHYASSPLAQNQIEELNACALDNACADDDCLTEFCTEEYVSCINGGSDGLACVPLATCVIDCQYDPLCSLGCAPPISPEAEAEADALIACAEIAMCDTFACTEELCSNQWGVCVSSEQTCAEIYACVYSCKGAELCEINCKHEGMFLDQYFLYLLETCISDNACQNDDCIAQNCATEAMDCGV</sequence>
<evidence type="ECO:0000313" key="1">
    <source>
        <dbReference type="EMBL" id="PRQ08974.1"/>
    </source>
</evidence>